<dbReference type="GO" id="GO:0019783">
    <property type="term" value="F:ubiquitin-like protein peptidase activity"/>
    <property type="evidence" value="ECO:0007669"/>
    <property type="project" value="UniProtKB-ARBA"/>
</dbReference>
<dbReference type="InterPro" id="IPR038765">
    <property type="entry name" value="Papain-like_cys_pep_sf"/>
</dbReference>
<evidence type="ECO:0000256" key="3">
    <source>
        <dbReference type="ARBA" id="ARBA00022801"/>
    </source>
</evidence>
<gene>
    <name evidence="7" type="ORF">C8F04DRAFT_1197065</name>
</gene>
<feature type="compositionally biased region" description="Low complexity" evidence="5">
    <location>
        <begin position="1243"/>
        <end position="1259"/>
    </location>
</feature>
<feature type="compositionally biased region" description="Basic and acidic residues" evidence="5">
    <location>
        <begin position="1479"/>
        <end position="1500"/>
    </location>
</feature>
<feature type="region of interest" description="Disordered" evidence="5">
    <location>
        <begin position="1476"/>
        <end position="1578"/>
    </location>
</feature>
<evidence type="ECO:0000313" key="8">
    <source>
        <dbReference type="Proteomes" id="UP001218188"/>
    </source>
</evidence>
<feature type="compositionally biased region" description="Basic and acidic residues" evidence="5">
    <location>
        <begin position="1102"/>
        <end position="1113"/>
    </location>
</feature>
<dbReference type="PANTHER" id="PTHR46915">
    <property type="entry name" value="UBIQUITIN-LIKE PROTEASE 4-RELATED"/>
    <property type="match status" value="1"/>
</dbReference>
<feature type="region of interest" description="Disordered" evidence="5">
    <location>
        <begin position="842"/>
        <end position="933"/>
    </location>
</feature>
<dbReference type="GO" id="GO:0008234">
    <property type="term" value="F:cysteine-type peptidase activity"/>
    <property type="evidence" value="ECO:0007669"/>
    <property type="project" value="UniProtKB-KW"/>
</dbReference>
<feature type="compositionally biased region" description="Polar residues" evidence="5">
    <location>
        <begin position="901"/>
        <end position="916"/>
    </location>
</feature>
<proteinExistence type="inferred from homology"/>
<reference evidence="7" key="1">
    <citation type="submission" date="2023-03" db="EMBL/GenBank/DDBJ databases">
        <title>Massive genome expansion in bonnet fungi (Mycena s.s.) driven by repeated elements and novel gene families across ecological guilds.</title>
        <authorList>
            <consortium name="Lawrence Berkeley National Laboratory"/>
            <person name="Harder C.B."/>
            <person name="Miyauchi S."/>
            <person name="Viragh M."/>
            <person name="Kuo A."/>
            <person name="Thoen E."/>
            <person name="Andreopoulos B."/>
            <person name="Lu D."/>
            <person name="Skrede I."/>
            <person name="Drula E."/>
            <person name="Henrissat B."/>
            <person name="Morin E."/>
            <person name="Kohler A."/>
            <person name="Barry K."/>
            <person name="LaButti K."/>
            <person name="Morin E."/>
            <person name="Salamov A."/>
            <person name="Lipzen A."/>
            <person name="Mereny Z."/>
            <person name="Hegedus B."/>
            <person name="Baldrian P."/>
            <person name="Stursova M."/>
            <person name="Weitz H."/>
            <person name="Taylor A."/>
            <person name="Grigoriev I.V."/>
            <person name="Nagy L.G."/>
            <person name="Martin F."/>
            <person name="Kauserud H."/>
        </authorList>
    </citation>
    <scope>NUCLEOTIDE SEQUENCE</scope>
    <source>
        <strain evidence="7">CBHHK200</strain>
    </source>
</reference>
<evidence type="ECO:0000256" key="1">
    <source>
        <dbReference type="ARBA" id="ARBA00005234"/>
    </source>
</evidence>
<dbReference type="GO" id="GO:0006508">
    <property type="term" value="P:proteolysis"/>
    <property type="evidence" value="ECO:0007669"/>
    <property type="project" value="UniProtKB-KW"/>
</dbReference>
<comment type="caution">
    <text evidence="7">The sequence shown here is derived from an EMBL/GenBank/DDBJ whole genome shotgun (WGS) entry which is preliminary data.</text>
</comment>
<dbReference type="SUPFAM" id="SSF54001">
    <property type="entry name" value="Cysteine proteinases"/>
    <property type="match status" value="1"/>
</dbReference>
<dbReference type="Gene3D" id="3.40.395.10">
    <property type="entry name" value="Adenoviral Proteinase, Chain A"/>
    <property type="match status" value="1"/>
</dbReference>
<sequence length="2381" mass="266498">MPGFRDPIEKDPAEIFSSLKIAKELYFAEEALDPSIAIGEGSGQFAKWLRSRWRLVVEASAVKETQTRQPRSQASFPLCLRVGTLGGGVAVADTVSELGNCGVTGAYSYVSQIISITRIKFPVCQPSKTSSAGNIDLDPDQPQPAYVYQTRRLPSSHGYYDIPKVETSLVHQIPPSRSSSGLGIGRVFHIDRPKDPTRNPQFYDPSRPWLPFVEKDPGDEIDPDVAHVQVFKVWKTKDLDGSVGYLDYKFIELLKKMHAREDDRIRNFKRDLYRRNIHREIIDAGIYSTTETDFRSLLTIGYFDAAVDAVKRLQRLLLEKRAWCKLTAAYPYTNSQFNAPEEIRVQIARLTKESVQVADDELIGLWLNGNEIPPLHFWWFLKSARVPCFVIQEAGEEHKWIEPRTSTIAGTEIEQLMTCMPYDERAVLPACTLQLPERKAWYENESHAQAISQHRSSWHESPSYRLLNDVIVDVGLQFCMADLSAESPFLAERFFFFDTFFFTKLREVKKYAGVKKWFKKCKFSEKRFLVVPIHSQAKEWFLGTAQCSRPRQEVGVLLLLSCAQEATDWMPQAGPDVKPDPDVAALLRDCVKEAARDQNIMLPLDVVEKMVEVPQQNNSSDCGLFLLHFIRCIMRAPMHFISRFIDESEDCSWETQKIPFARENLMRRVSDLVDQYNKRPIEIDSDSDSESEPPVVDGGNRLVEGGNRAIELDSENEVEVTDSRGAEAESLRETAKSPLSDYTDMFDANENMPPPLNTMDDNSSNSDETSHTNSPSSPMNLNAHFTSPSHPVGPMRLGQSDSTCEEEPSIQVFITRDENNCPVGMMWEGASILPDEPIAEALDEPLSPQPGLPMEVDEDEVSLGPSSPRSDHGMDEDEKAMESNIPTPNLQPSAAVPTQGIPPSSTKSDLPSSHSCPRSDHGMDEDAEAMGDIPTPNLQLTAAVLTQGIPPSSTKSDLASSPYICPDCQERRVRRARQVANSVVPELDAETIHSLELRLYHENPWHLDEDSNVLRCWGCNPNSDYDLDHDSDPDAEMGKCAVSTRYLRHVKGAELGFISEQAYLDYKLKVEEAANPTLVITLRDDEDVELPDIGEAPLQPKDVGRKTGSDSLSDEARRDANLIEHMKQLRLLQGARGRLVMNKFMHEDPATRERITGVRVGLEGALRSKISQRDEMKAQLKELEATLDQLRREVVEGNQKLEDVDDERPRKYPDSYRRTDPHHAEPVNVNPLVHITSFRQTLGPTSPSESASSSGAGSTTICGDLSSAGLAKLSSGELTMLRRTLAKMTAPDYNQSPRLFARWLQVQKNTRIKGIPIQPPDFTVDERDVRGRNRVMSMLPPRGTSQEDRRRHNLCLCPILRVLARPYAYGTMLRQRGIQVAPGAGLSSTSEVWPAGTDEEATRFMASQGLTIDEANDSWQFCLNYLQAEAKTPSKGFDDNDLSTMLEEIHKEIGIRGQPPGFKPREQDQLRCFLPLMGKETKKSSDRGEAGRKSGDRGDPMENAAQHVRREMSTLPQHRWGRDEGKRGQIRSRSPSPPSGRDGTKGSGSGSSPPTPRHRTSTGERTQRPPRLDWADSDEFSRQPYTANWIPAYTFGGGGFRDGFRGRGSYRGLGRGRGRHCQPELDIFRRRPVNDHDFDQLAEFPAAGKLGNFGVRSEFPNTARTGSRFRTMEMSRGTQRIRGAETAADTSDFGGVHTPAEIRSVGLSFGVRETSRFGSDFHSPETQAETIEDMGRRIIINHMHVLAGKTHQNPKICSLHPANHGLEGTDKKYWYHKFAIVLLLMDAERVGVRNQFFSSEERRSIRKHVELFDIPYRRPTEDYLTQILYGDGVEGGSLRQCRTLVKSVLTHAKHWLTRLEGDDWAAAARFFGSPPPSYTISVVIREGLLPLLVFDAILLASNPPSDRTRPEASNEQIDALTEAQAICRADNRNQSLQGSHANCAEKKCLGVLAALGSSGAPGGVAQRNLTRVAFMIMAMLEVLSGHCVLTGENIVDVALKYCDPAITRTDVEGVISKPDTEGIAAALAVALTSSPIFLLRPIEYSMAEHNWSTFVFLVCQSFDSRAEDSPPQSRNSHRGDGNEVDHILWKLLFSAGVGKIEPDNILPILLDNVEVQRIMNGRDILCSDKMEKTSQIVEPPACDIDSDASSLLSSAPPTRSQTPVSQEPASVQPVTLPERTVGAVQDVVIDQRITDQSPESEVPTTSQEGLSPTLLRYLPVESPLMPFTRYRFQEVAEECEKLCNSLPPRKSLISRISRDDLYELRLVCSVTPEPTYCFPADLSPLLLRHREQLERMSSKLAFVVRDYHWPATNAIAVSSTYIRRVEQLLSQFIYATIWVQKTTAKDDQRRHQEQVGPRVAPDEFEVSDLMRHMHYLGGALN</sequence>
<feature type="compositionally biased region" description="Basic and acidic residues" evidence="5">
    <location>
        <begin position="1198"/>
        <end position="1225"/>
    </location>
</feature>
<evidence type="ECO:0000256" key="4">
    <source>
        <dbReference type="ARBA" id="ARBA00022807"/>
    </source>
</evidence>
<comment type="similarity">
    <text evidence="1">Belongs to the peptidase C48 family.</text>
</comment>
<keyword evidence="2" id="KW-0645">Protease</keyword>
<dbReference type="EMBL" id="JARJCM010000274">
    <property type="protein sequence ID" value="KAJ7020105.1"/>
    <property type="molecule type" value="Genomic_DNA"/>
</dbReference>
<protein>
    <recommendedName>
        <fullName evidence="6">Ubiquitin-like protease family profile domain-containing protein</fullName>
    </recommendedName>
</protein>
<dbReference type="Pfam" id="PF02902">
    <property type="entry name" value="Peptidase_C48"/>
    <property type="match status" value="1"/>
</dbReference>
<dbReference type="Proteomes" id="UP001218188">
    <property type="component" value="Unassembled WGS sequence"/>
</dbReference>
<accession>A0AAD6WPA7</accession>
<keyword evidence="4" id="KW-0788">Thiol protease</keyword>
<feature type="region of interest" description="Disordered" evidence="5">
    <location>
        <begin position="1092"/>
        <end position="1113"/>
    </location>
</feature>
<dbReference type="PANTHER" id="PTHR46915:SF2">
    <property type="entry name" value="UBIQUITIN-LIKE PROTEASE 4"/>
    <property type="match status" value="1"/>
</dbReference>
<organism evidence="7 8">
    <name type="scientific">Mycena alexandri</name>
    <dbReference type="NCBI Taxonomy" id="1745969"/>
    <lineage>
        <taxon>Eukaryota</taxon>
        <taxon>Fungi</taxon>
        <taxon>Dikarya</taxon>
        <taxon>Basidiomycota</taxon>
        <taxon>Agaricomycotina</taxon>
        <taxon>Agaricomycetes</taxon>
        <taxon>Agaricomycetidae</taxon>
        <taxon>Agaricales</taxon>
        <taxon>Marasmiineae</taxon>
        <taxon>Mycenaceae</taxon>
        <taxon>Mycena</taxon>
    </lineage>
</organism>
<evidence type="ECO:0000256" key="2">
    <source>
        <dbReference type="ARBA" id="ARBA00022670"/>
    </source>
</evidence>
<evidence type="ECO:0000313" key="7">
    <source>
        <dbReference type="EMBL" id="KAJ7020105.1"/>
    </source>
</evidence>
<dbReference type="PROSITE" id="PS50600">
    <property type="entry name" value="ULP_PROTEASE"/>
    <property type="match status" value="1"/>
</dbReference>
<keyword evidence="3" id="KW-0378">Hydrolase</keyword>
<feature type="region of interest" description="Disordered" evidence="5">
    <location>
        <begin position="1675"/>
        <end position="1695"/>
    </location>
</feature>
<feature type="compositionally biased region" description="Basic and acidic residues" evidence="5">
    <location>
        <begin position="1561"/>
        <end position="1574"/>
    </location>
</feature>
<evidence type="ECO:0000256" key="5">
    <source>
        <dbReference type="SAM" id="MobiDB-lite"/>
    </source>
</evidence>
<keyword evidence="8" id="KW-1185">Reference proteome</keyword>
<feature type="compositionally biased region" description="Basic and acidic residues" evidence="5">
    <location>
        <begin position="721"/>
        <end position="735"/>
    </location>
</feature>
<dbReference type="GO" id="GO:0016926">
    <property type="term" value="P:protein desumoylation"/>
    <property type="evidence" value="ECO:0007669"/>
    <property type="project" value="UniProtKB-ARBA"/>
</dbReference>
<feature type="region of interest" description="Disordered" evidence="5">
    <location>
        <begin position="1198"/>
        <end position="1226"/>
    </location>
</feature>
<dbReference type="InterPro" id="IPR003653">
    <property type="entry name" value="Peptidase_C48_C"/>
</dbReference>
<feature type="region of interest" description="Disordered" evidence="5">
    <location>
        <begin position="1240"/>
        <end position="1259"/>
    </location>
</feature>
<name>A0AAD6WPA7_9AGAR</name>
<feature type="region of interest" description="Disordered" evidence="5">
    <location>
        <begin position="2146"/>
        <end position="2173"/>
    </location>
</feature>
<feature type="compositionally biased region" description="Polar residues" evidence="5">
    <location>
        <begin position="2158"/>
        <end position="2173"/>
    </location>
</feature>
<feature type="compositionally biased region" description="Low complexity" evidence="5">
    <location>
        <begin position="2147"/>
        <end position="2157"/>
    </location>
</feature>
<evidence type="ECO:0000259" key="6">
    <source>
        <dbReference type="PROSITE" id="PS50600"/>
    </source>
</evidence>
<feature type="compositionally biased region" description="Polar residues" evidence="5">
    <location>
        <begin position="759"/>
        <end position="789"/>
    </location>
</feature>
<feature type="domain" description="Ubiquitin-like protease family profile" evidence="6">
    <location>
        <begin position="433"/>
        <end position="633"/>
    </location>
</feature>
<feature type="region of interest" description="Disordered" evidence="5">
    <location>
        <begin position="680"/>
        <end position="806"/>
    </location>
</feature>